<dbReference type="AlphaFoldDB" id="A0A2H3KFV5"/>
<dbReference type="SUPFAM" id="SSF69279">
    <property type="entry name" value="Phage tail proteins"/>
    <property type="match status" value="1"/>
</dbReference>
<dbReference type="OrthoDB" id="727155at2"/>
<dbReference type="Pfam" id="PF04717">
    <property type="entry name" value="Phage_base_V"/>
    <property type="match status" value="1"/>
</dbReference>
<name>A0A2H3KFV5_9FLAO</name>
<feature type="domain" description="Gp5/Type VI secretion system Vgr protein OB-fold" evidence="1">
    <location>
        <begin position="381"/>
        <end position="461"/>
    </location>
</feature>
<dbReference type="SUPFAM" id="SSF69349">
    <property type="entry name" value="Phage fibre proteins"/>
    <property type="match status" value="1"/>
</dbReference>
<evidence type="ECO:0000313" key="3">
    <source>
        <dbReference type="Proteomes" id="UP000220828"/>
    </source>
</evidence>
<evidence type="ECO:0000313" key="2">
    <source>
        <dbReference type="EMBL" id="PDS26399.1"/>
    </source>
</evidence>
<dbReference type="Gene3D" id="3.55.50.10">
    <property type="entry name" value="Baseplate protein-like domains"/>
    <property type="match status" value="1"/>
</dbReference>
<proteinExistence type="predicted"/>
<dbReference type="InterPro" id="IPR006531">
    <property type="entry name" value="Gp5/Vgr_OB"/>
</dbReference>
<evidence type="ECO:0000259" key="1">
    <source>
        <dbReference type="Pfam" id="PF04717"/>
    </source>
</evidence>
<organism evidence="2 3">
    <name type="scientific">Flavobacterium branchiophilum</name>
    <dbReference type="NCBI Taxonomy" id="55197"/>
    <lineage>
        <taxon>Bacteria</taxon>
        <taxon>Pseudomonadati</taxon>
        <taxon>Bacteroidota</taxon>
        <taxon>Flavobacteriia</taxon>
        <taxon>Flavobacteriales</taxon>
        <taxon>Flavobacteriaceae</taxon>
        <taxon>Flavobacterium</taxon>
    </lineage>
</organism>
<dbReference type="Gene3D" id="2.40.50.230">
    <property type="entry name" value="Gp5 N-terminal domain"/>
    <property type="match status" value="1"/>
</dbReference>
<gene>
    <name evidence="2" type="ORF">B0A77_02480</name>
</gene>
<dbReference type="SUPFAM" id="SSF69255">
    <property type="entry name" value="gp5 N-terminal domain-like"/>
    <property type="match status" value="1"/>
</dbReference>
<accession>A0A2H3KFV5</accession>
<dbReference type="InterPro" id="IPR037026">
    <property type="entry name" value="Vgr_OB-fold_dom_sf"/>
</dbReference>
<dbReference type="Pfam" id="PF05954">
    <property type="entry name" value="Phage_GPD"/>
    <property type="match status" value="1"/>
</dbReference>
<dbReference type="RefSeq" id="WP_014085247.1">
    <property type="nucleotide sequence ID" value="NZ_CBCSFI010000001.1"/>
</dbReference>
<dbReference type="OMA" id="NELMFDD"/>
<sequence>MITQKIIFGIDRKEISHFTSIELHQTINDHHTFTIKVPHSVIEKPRAYTMQNAQNWLGKVVHIQLENKNNFLGIITDIGYELNKDLVGNQLVLKGYSKTILLESGQKLHSWEDTTLQDMIREIIKQGAGEQLQNDIQPEFNAKNNSKIDYQTQYMETDFQYIQRLAKTYNEWLFYDGEKLFFGKPKDINTKEKISLTFNQDLYTFNLNIQAKPVQFGAFTYNEDSNKLYQAKTQDKVEGLPLLGEKAFEVSEKLYNTTSFEYGRFSTGYDGNLEMALKSRQEATMADANYVTATSSNSKLKIGTIVTINAFEEKILSPLDSRWNPNKPFFQLESIGQYIITEITHKATDIGEYENSFKALPAFIKKLPEPQIAFPIAETQQAIVIDNNDPKKQGRVRVQLQWQQAKNLRSPWIRVMTPDAGSSNEVSKNRGMVFIPEVGDQVMLGFRYNDPNRPFVYGSMFNGTTGAGGKEKNNIKSLSSKSGNIIKLDDNKGSVYISDKGTANIRFDGAGNATTNANVNHNINAGNKHSIKVGATKEQPPQTTLAMNADGSIVLDGKTSITLKVDENTITLNKEGIKISSAQGTIDLETLVGALKIVSAGALDITTDSELTVKAGPSAHISSGDTNIM</sequence>
<dbReference type="Proteomes" id="UP000220828">
    <property type="component" value="Unassembled WGS sequence"/>
</dbReference>
<reference evidence="2 3" key="1">
    <citation type="submission" date="2017-09" db="EMBL/GenBank/DDBJ databases">
        <title>Whole genomes of Flavobacteriaceae.</title>
        <authorList>
            <person name="Stine C."/>
            <person name="Li C."/>
            <person name="Tadesse D."/>
        </authorList>
    </citation>
    <scope>NUCLEOTIDE SEQUENCE [LARGE SCALE GENOMIC DNA]</scope>
    <source>
        <strain evidence="2 3">ATCC 35036</strain>
    </source>
</reference>
<protein>
    <submittedName>
        <fullName evidence="2">Vgr family protein</fullName>
    </submittedName>
</protein>
<comment type="caution">
    <text evidence="2">The sequence shown here is derived from an EMBL/GenBank/DDBJ whole genome shotgun (WGS) entry which is preliminary data.</text>
</comment>
<dbReference type="EMBL" id="PCMW01000015">
    <property type="protein sequence ID" value="PDS26399.1"/>
    <property type="molecule type" value="Genomic_DNA"/>
</dbReference>